<proteinExistence type="predicted"/>
<sequence>MGKRKGKRGLKIAGIALATDTVPQPATPVKAPVSKRPHKSPKPKVTPPVTKEDVPESSAPASKQTDVVEPSAKREAVDEAKRERRLSRQARRKTQEMHRLHKLDMQARQERRDARAQRRAEREERRKLREEASAEKKRKRERDRLEMRQRNAEDFRLCKEGFCQARTERIIVGALGVKALNESAQEVAAGMKEYAALDAFKPTLTTPASALEQRRALMESISAAADAGEEKVDTLETIYADIEGASIRQRRADQALRDAVYERNKPKSTAAVLGGAMNFAFLPSSK</sequence>
<accession>A0A391NLW7</accession>
<feature type="region of interest" description="Disordered" evidence="1">
    <location>
        <begin position="1"/>
        <end position="145"/>
    </location>
</feature>
<dbReference type="Proteomes" id="UP000265618">
    <property type="component" value="Unassembled WGS sequence"/>
</dbReference>
<comment type="caution">
    <text evidence="2">The sequence shown here is derived from an EMBL/GenBank/DDBJ whole genome shotgun (WGS) entry which is preliminary data.</text>
</comment>
<feature type="compositionally biased region" description="Basic and acidic residues" evidence="1">
    <location>
        <begin position="71"/>
        <end position="82"/>
    </location>
</feature>
<organism evidence="2 3">
    <name type="scientific">Kipferlia bialata</name>
    <dbReference type="NCBI Taxonomy" id="797122"/>
    <lineage>
        <taxon>Eukaryota</taxon>
        <taxon>Metamonada</taxon>
        <taxon>Carpediemonas-like organisms</taxon>
        <taxon>Kipferlia</taxon>
    </lineage>
</organism>
<name>A0A391NLW7_9EUKA</name>
<dbReference type="AlphaFoldDB" id="A0A391NLW7"/>
<evidence type="ECO:0000313" key="2">
    <source>
        <dbReference type="EMBL" id="GCA62755.1"/>
    </source>
</evidence>
<gene>
    <name evidence="2" type="ORF">KIPB_005545</name>
</gene>
<feature type="compositionally biased region" description="Basic residues" evidence="1">
    <location>
        <begin position="33"/>
        <end position="42"/>
    </location>
</feature>
<evidence type="ECO:0000256" key="1">
    <source>
        <dbReference type="SAM" id="MobiDB-lite"/>
    </source>
</evidence>
<dbReference type="EMBL" id="BDIP01001309">
    <property type="protein sequence ID" value="GCA62755.1"/>
    <property type="molecule type" value="Genomic_DNA"/>
</dbReference>
<feature type="compositionally biased region" description="Basic residues" evidence="1">
    <location>
        <begin position="83"/>
        <end position="92"/>
    </location>
</feature>
<protein>
    <submittedName>
        <fullName evidence="2">Uncharacterized protein</fullName>
    </submittedName>
</protein>
<feature type="compositionally biased region" description="Basic and acidic residues" evidence="1">
    <location>
        <begin position="93"/>
        <end position="135"/>
    </location>
</feature>
<feature type="compositionally biased region" description="Basic residues" evidence="1">
    <location>
        <begin position="1"/>
        <end position="10"/>
    </location>
</feature>
<reference evidence="2 3" key="1">
    <citation type="journal article" date="2018" name="PLoS ONE">
        <title>The draft genome of Kipferlia bialata reveals reductive genome evolution in fornicate parasites.</title>
        <authorList>
            <person name="Tanifuji G."/>
            <person name="Takabayashi S."/>
            <person name="Kume K."/>
            <person name="Takagi M."/>
            <person name="Nakayama T."/>
            <person name="Kamikawa R."/>
            <person name="Inagaki Y."/>
            <person name="Hashimoto T."/>
        </authorList>
    </citation>
    <scope>NUCLEOTIDE SEQUENCE [LARGE SCALE GENOMIC DNA]</scope>
    <source>
        <strain evidence="2">NY0173</strain>
    </source>
</reference>
<evidence type="ECO:0000313" key="3">
    <source>
        <dbReference type="Proteomes" id="UP000265618"/>
    </source>
</evidence>
<keyword evidence="3" id="KW-1185">Reference proteome</keyword>